<dbReference type="AlphaFoldDB" id="A0AA46SCT5"/>
<evidence type="ECO:0000259" key="2">
    <source>
        <dbReference type="Pfam" id="PF00296"/>
    </source>
</evidence>
<dbReference type="PANTHER" id="PTHR43244">
    <property type="match status" value="1"/>
</dbReference>
<dbReference type="CDD" id="cd01097">
    <property type="entry name" value="Tetrahydromethanopterin_reductase"/>
    <property type="match status" value="1"/>
</dbReference>
<dbReference type="GeneID" id="83624628"/>
<evidence type="ECO:0000313" key="4">
    <source>
        <dbReference type="Proteomes" id="UP001163947"/>
    </source>
</evidence>
<reference evidence="3" key="1">
    <citation type="submission" date="2022-09" db="EMBL/GenBank/DDBJ databases">
        <title>The genome sequence of Rhodococcus aetherivorans N1.</title>
        <authorList>
            <person name="Jiang W."/>
        </authorList>
    </citation>
    <scope>NUCLEOTIDE SEQUENCE</scope>
    <source>
        <strain evidence="3">N1</strain>
        <plasmid evidence="3">pN1</plasmid>
    </source>
</reference>
<gene>
    <name evidence="3" type="ORF">OCS65_29405</name>
</gene>
<proteinExistence type="predicted"/>
<dbReference type="EMBL" id="CP106984">
    <property type="protein sequence ID" value="UYF97368.1"/>
    <property type="molecule type" value="Genomic_DNA"/>
</dbReference>
<keyword evidence="1" id="KW-0560">Oxidoreductase</keyword>
<feature type="domain" description="Luciferase-like" evidence="2">
    <location>
        <begin position="25"/>
        <end position="342"/>
    </location>
</feature>
<dbReference type="Proteomes" id="UP001163947">
    <property type="component" value="Plasmid pN1"/>
</dbReference>
<dbReference type="InterPro" id="IPR050564">
    <property type="entry name" value="F420-G6PD/mer"/>
</dbReference>
<dbReference type="GO" id="GO:0016705">
    <property type="term" value="F:oxidoreductase activity, acting on paired donors, with incorporation or reduction of molecular oxygen"/>
    <property type="evidence" value="ECO:0007669"/>
    <property type="project" value="InterPro"/>
</dbReference>
<sequence length="369" mass="40216">MHTTGPRARRKLMEFCIGTCAKIDQVAMVKQAEDLGVTHFGVGEGPLLFSDPYQFLALASQQTTDIHLGTMVTNPLTRIAPVTANSMATLNALAPGRTFLGIGTANNALRSMGNRTAKISELSHAIEVSRELMAGRRVNHTWLGQSREVEFLDKESGFYNVTNHIPIWVAAGGPRGLAEAAKYADAVVYCLGPNIDMIQMIRRLLDKAVADAGRAPGSVKLVSLSWFYQLGNGETWEDGVTNGFGSGPISSCITNAGLMDQHRDELGDSIVDASLTAAQQYLGDPKAADQPHYLDVWAKYLRGLDPRHRPIITKELVDYWCLYGSPSELREKTALMREAGVDILQVFLSNPRTAARDIDNIGHSILAHA</sequence>
<accession>A0AA46SCT5</accession>
<dbReference type="InterPro" id="IPR011251">
    <property type="entry name" value="Luciferase-like_dom"/>
</dbReference>
<dbReference type="PANTHER" id="PTHR43244:SF1">
    <property type="entry name" value="5,10-METHYLENETETRAHYDROMETHANOPTERIN REDUCTASE"/>
    <property type="match status" value="1"/>
</dbReference>
<evidence type="ECO:0000256" key="1">
    <source>
        <dbReference type="ARBA" id="ARBA00023002"/>
    </source>
</evidence>
<dbReference type="SUPFAM" id="SSF51679">
    <property type="entry name" value="Bacterial luciferase-like"/>
    <property type="match status" value="1"/>
</dbReference>
<evidence type="ECO:0000313" key="3">
    <source>
        <dbReference type="EMBL" id="UYF97368.1"/>
    </source>
</evidence>
<name>A0AA46SCT5_9NOCA</name>
<dbReference type="RefSeq" id="WP_263510558.1">
    <property type="nucleotide sequence ID" value="NZ_CP106984.1"/>
</dbReference>
<organism evidence="3 4">
    <name type="scientific">Rhodococcus aetherivorans</name>
    <dbReference type="NCBI Taxonomy" id="191292"/>
    <lineage>
        <taxon>Bacteria</taxon>
        <taxon>Bacillati</taxon>
        <taxon>Actinomycetota</taxon>
        <taxon>Actinomycetes</taxon>
        <taxon>Mycobacteriales</taxon>
        <taxon>Nocardiaceae</taxon>
        <taxon>Rhodococcus</taxon>
    </lineage>
</organism>
<keyword evidence="3" id="KW-0614">Plasmid</keyword>
<dbReference type="Pfam" id="PF00296">
    <property type="entry name" value="Bac_luciferase"/>
    <property type="match status" value="1"/>
</dbReference>
<dbReference type="Gene3D" id="3.20.20.30">
    <property type="entry name" value="Luciferase-like domain"/>
    <property type="match status" value="1"/>
</dbReference>
<protein>
    <submittedName>
        <fullName evidence="3">LLM class flavin-dependent oxidoreductase</fullName>
    </submittedName>
</protein>
<dbReference type="InterPro" id="IPR036661">
    <property type="entry name" value="Luciferase-like_sf"/>
</dbReference>
<geneLocation type="plasmid" evidence="3 4">
    <name>pN1</name>
</geneLocation>